<name>A0ABS9JL29_9ACTN</name>
<evidence type="ECO:0000313" key="2">
    <source>
        <dbReference type="Proteomes" id="UP001299012"/>
    </source>
</evidence>
<comment type="caution">
    <text evidence="1">The sequence shown here is derived from an EMBL/GenBank/DDBJ whole genome shotgun (WGS) entry which is preliminary data.</text>
</comment>
<keyword evidence="2" id="KW-1185">Reference proteome</keyword>
<protein>
    <submittedName>
        <fullName evidence="1">Uncharacterized protein</fullName>
    </submittedName>
</protein>
<dbReference type="Proteomes" id="UP001299012">
    <property type="component" value="Unassembled WGS sequence"/>
</dbReference>
<dbReference type="EMBL" id="JAKKZF010000102">
    <property type="protein sequence ID" value="MCG0066265.1"/>
    <property type="molecule type" value="Genomic_DNA"/>
</dbReference>
<organism evidence="1 2">
    <name type="scientific">Streptomyces tricolor</name>
    <dbReference type="NCBI Taxonomy" id="68277"/>
    <lineage>
        <taxon>Bacteria</taxon>
        <taxon>Bacillati</taxon>
        <taxon>Actinomycetota</taxon>
        <taxon>Actinomycetes</taxon>
        <taxon>Kitasatosporales</taxon>
        <taxon>Streptomycetaceae</taxon>
        <taxon>Streptomyces</taxon>
        <taxon>Streptomyces violaceoruber group</taxon>
    </lineage>
</organism>
<gene>
    <name evidence="1" type="ORF">L0F81_23735</name>
</gene>
<dbReference type="RefSeq" id="WP_086699666.1">
    <property type="nucleotide sequence ID" value="NZ_JAKKZF010000102.1"/>
</dbReference>
<sequence length="94" mass="10066">MSDFLAAITAACIVLAVGAVAIARVWRAPTGRRRAGTPPLLPVEALEKTAALCVAEGRITVHARTRVTRELICLDCRNPSPDLPLPDHVREEAS</sequence>
<accession>A0ABS9JL29</accession>
<reference evidence="1 2" key="1">
    <citation type="submission" date="2022-01" db="EMBL/GenBank/DDBJ databases">
        <title>Draft Genome Sequences of Seven Type Strains of the Genus Streptomyces.</title>
        <authorList>
            <person name="Aziz S."/>
            <person name="Coretto E."/>
            <person name="Chronakova A."/>
            <person name="Sproer C."/>
            <person name="Huber K."/>
            <person name="Nouioui I."/>
            <person name="Gross H."/>
        </authorList>
    </citation>
    <scope>NUCLEOTIDE SEQUENCE [LARGE SCALE GENOMIC DNA]</scope>
    <source>
        <strain evidence="1 2">DSM 41685</strain>
    </source>
</reference>
<evidence type="ECO:0000313" key="1">
    <source>
        <dbReference type="EMBL" id="MCG0066265.1"/>
    </source>
</evidence>
<proteinExistence type="predicted"/>